<sequence>MKRSNGVTAAWCVALGLAMLVLMAAAKDPSECEYCRHAMDDMPSCVVSCLGSSSNVANERQAVHGATQGEKLSGEVPYYCRYICDDKQDYAYCIIGCVAVCEMYGGC</sequence>
<accession>R7WCL8</accession>
<reference evidence="1" key="1">
    <citation type="submission" date="2015-06" db="UniProtKB">
        <authorList>
            <consortium name="EnsemblPlants"/>
        </authorList>
    </citation>
    <scope>IDENTIFICATION</scope>
</reference>
<evidence type="ECO:0000313" key="1">
    <source>
        <dbReference type="EnsemblPlants" id="EMT20467"/>
    </source>
</evidence>
<name>R7WCL8_AEGTA</name>
<dbReference type="EnsemblPlants" id="EMT20467">
    <property type="protein sequence ID" value="EMT20467"/>
    <property type="gene ID" value="F775_27272"/>
</dbReference>
<protein>
    <submittedName>
        <fullName evidence="1">Uncharacterized protein</fullName>
    </submittedName>
</protein>
<organism evidence="1">
    <name type="scientific">Aegilops tauschii</name>
    <name type="common">Tausch's goatgrass</name>
    <name type="synonym">Aegilops squarrosa</name>
    <dbReference type="NCBI Taxonomy" id="37682"/>
    <lineage>
        <taxon>Eukaryota</taxon>
        <taxon>Viridiplantae</taxon>
        <taxon>Streptophyta</taxon>
        <taxon>Embryophyta</taxon>
        <taxon>Tracheophyta</taxon>
        <taxon>Spermatophyta</taxon>
        <taxon>Magnoliopsida</taxon>
        <taxon>Liliopsida</taxon>
        <taxon>Poales</taxon>
        <taxon>Poaceae</taxon>
        <taxon>BOP clade</taxon>
        <taxon>Pooideae</taxon>
        <taxon>Triticodae</taxon>
        <taxon>Triticeae</taxon>
        <taxon>Triticinae</taxon>
        <taxon>Aegilops</taxon>
    </lineage>
</organism>
<dbReference type="AlphaFoldDB" id="R7WCL8"/>
<proteinExistence type="predicted"/>